<accession>A0A233V6G9</accession>
<dbReference type="Proteomes" id="UP000215413">
    <property type="component" value="Unassembled WGS sequence"/>
</dbReference>
<keyword evidence="3" id="KW-0276">Fatty acid metabolism</keyword>
<comment type="pathway">
    <text evidence="1">Lipid metabolism; fatty acid beta-oxidation.</text>
</comment>
<dbReference type="InterPro" id="IPR008927">
    <property type="entry name" value="6-PGluconate_DH-like_C_sf"/>
</dbReference>
<dbReference type="InterPro" id="IPR022694">
    <property type="entry name" value="3-OHacyl-CoA_DH"/>
</dbReference>
<dbReference type="InterPro" id="IPR052242">
    <property type="entry name" value="Mito_3-hydroxyacyl-CoA_DH"/>
</dbReference>
<comment type="catalytic activity">
    <reaction evidence="7">
        <text>a (3S)-3-hydroxyacyl-CoA + NAD(+) = a 3-oxoacyl-CoA + NADH + H(+)</text>
        <dbReference type="Rhea" id="RHEA:22432"/>
        <dbReference type="ChEBI" id="CHEBI:15378"/>
        <dbReference type="ChEBI" id="CHEBI:57318"/>
        <dbReference type="ChEBI" id="CHEBI:57540"/>
        <dbReference type="ChEBI" id="CHEBI:57945"/>
        <dbReference type="ChEBI" id="CHEBI:90726"/>
        <dbReference type="EC" id="1.1.1.35"/>
    </reaction>
</comment>
<dbReference type="Gene3D" id="3.40.50.720">
    <property type="entry name" value="NAD(P)-binding Rossmann-like Domain"/>
    <property type="match status" value="1"/>
</dbReference>
<dbReference type="InterPro" id="IPR006176">
    <property type="entry name" value="3-OHacyl-CoA_DH_NAD-bd"/>
</dbReference>
<keyword evidence="4" id="KW-0560">Oxidoreductase</keyword>
<dbReference type="InterPro" id="IPR036291">
    <property type="entry name" value="NAD(P)-bd_dom_sf"/>
</dbReference>
<dbReference type="GO" id="GO:0006635">
    <property type="term" value="P:fatty acid beta-oxidation"/>
    <property type="evidence" value="ECO:0007669"/>
    <property type="project" value="TreeGrafter"/>
</dbReference>
<dbReference type="PANTHER" id="PTHR43561">
    <property type="match status" value="1"/>
</dbReference>
<dbReference type="GO" id="GO:0070403">
    <property type="term" value="F:NAD+ binding"/>
    <property type="evidence" value="ECO:0007669"/>
    <property type="project" value="InterPro"/>
</dbReference>
<evidence type="ECO:0000256" key="4">
    <source>
        <dbReference type="ARBA" id="ARBA00023002"/>
    </source>
</evidence>
<reference evidence="12" key="1">
    <citation type="submission" date="2017-04" db="EMBL/GenBank/DDBJ databases">
        <title>Finegoldia magna isolated from orthopedic joint implant-associated infections.</title>
        <authorList>
            <person name="Bjorklund S."/>
            <person name="Bruggemann H."/>
            <person name="Jensen A."/>
            <person name="Hellmark B."/>
            <person name="Soderquist B."/>
        </authorList>
    </citation>
    <scope>NUCLEOTIDE SEQUENCE [LARGE SCALE GENOMIC DNA]</scope>
    <source>
        <strain evidence="12">CCUG 54800</strain>
    </source>
</reference>
<dbReference type="SUPFAM" id="SSF48179">
    <property type="entry name" value="6-phosphogluconate dehydrogenase C-terminal domain-like"/>
    <property type="match status" value="1"/>
</dbReference>
<dbReference type="Pfam" id="PF02737">
    <property type="entry name" value="3HCDH_N"/>
    <property type="match status" value="1"/>
</dbReference>
<keyword evidence="5" id="KW-0520">NAD</keyword>
<feature type="site" description="Important for catalytic activity" evidence="8">
    <location>
        <position position="173"/>
    </location>
</feature>
<dbReference type="PANTHER" id="PTHR43561:SF3">
    <property type="entry name" value="HYDROXYACYL-COENZYME A DEHYDROGENASE, MITOCHONDRIAL"/>
    <property type="match status" value="1"/>
</dbReference>
<evidence type="ECO:0000259" key="10">
    <source>
        <dbReference type="Pfam" id="PF02737"/>
    </source>
</evidence>
<feature type="domain" description="3-hydroxyacyl-CoA dehydrogenase NAD binding" evidence="10">
    <location>
        <begin position="5"/>
        <end position="215"/>
    </location>
</feature>
<dbReference type="Gene3D" id="1.10.1040.10">
    <property type="entry name" value="N-(1-d-carboxylethyl)-l-norvaline Dehydrogenase, domain 2"/>
    <property type="match status" value="1"/>
</dbReference>
<dbReference type="NCBIfam" id="NF006143">
    <property type="entry name" value="PRK08293.1"/>
    <property type="match status" value="1"/>
</dbReference>
<evidence type="ECO:0000256" key="3">
    <source>
        <dbReference type="ARBA" id="ARBA00022832"/>
    </source>
</evidence>
<evidence type="ECO:0000313" key="12">
    <source>
        <dbReference type="Proteomes" id="UP000215413"/>
    </source>
</evidence>
<evidence type="ECO:0000256" key="8">
    <source>
        <dbReference type="PIRSR" id="PIRSR000105-1"/>
    </source>
</evidence>
<evidence type="ECO:0000259" key="9">
    <source>
        <dbReference type="Pfam" id="PF00725"/>
    </source>
</evidence>
<feature type="domain" description="3-hydroxyacyl-CoA dehydrogenase C-terminal" evidence="9">
    <location>
        <begin position="220"/>
        <end position="318"/>
    </location>
</feature>
<comment type="caution">
    <text evidence="11">The sequence shown here is derived from an EMBL/GenBank/DDBJ whole genome shotgun (WGS) entry which is preliminary data.</text>
</comment>
<dbReference type="InterPro" id="IPR006108">
    <property type="entry name" value="3HC_DH_C"/>
</dbReference>
<protein>
    <submittedName>
        <fullName evidence="11">3-hydroxybutyryl-CoA dehydrogenase</fullName>
    </submittedName>
</protein>
<dbReference type="InterPro" id="IPR013328">
    <property type="entry name" value="6PGD_dom2"/>
</dbReference>
<dbReference type="RefSeq" id="WP_094205517.1">
    <property type="nucleotide sequence ID" value="NZ_JAWGQT010000010.1"/>
</dbReference>
<sequence length="318" mass="35591">MKIKNVTVAGGGVLGSQIAFQTAFKGFDVNVWLRSEGSVDRAKPRFDALKETYLSIIDRIKVGLSDENTVNSIIIPRGISSDQLTLDDIKNLKKDVEEGFNRIHLLTDLEKSVENCDLLIEAVSENPEQKSDFYKNLAKVLNDNTIVATNSSTLLPSSFKDLLPHPEKYLALHFANEIWNNNTAEIMGHSETSHEVYDEVVNFAKDIGMIPLKLKKEQPGYLLNSLLVPLLDAAMTLKAFDIADIEDIDNAWRYGTGAPFGPFQILDVVGLKTAYNIILNKPDVNVENSISYQIAQMLKKYIDENKLGRGTKEGFYKY</sequence>
<organism evidence="11 12">
    <name type="scientific">Finegoldia magna</name>
    <name type="common">Peptostreptococcus magnus</name>
    <dbReference type="NCBI Taxonomy" id="1260"/>
    <lineage>
        <taxon>Bacteria</taxon>
        <taxon>Bacillati</taxon>
        <taxon>Bacillota</taxon>
        <taxon>Tissierellia</taxon>
        <taxon>Tissierellales</taxon>
        <taxon>Peptoniphilaceae</taxon>
        <taxon>Finegoldia</taxon>
    </lineage>
</organism>
<name>A0A233V6G9_FINMA</name>
<dbReference type="SUPFAM" id="SSF51735">
    <property type="entry name" value="NAD(P)-binding Rossmann-fold domains"/>
    <property type="match status" value="1"/>
</dbReference>
<dbReference type="PIRSF" id="PIRSF000105">
    <property type="entry name" value="HCDH"/>
    <property type="match status" value="1"/>
</dbReference>
<comment type="pathway">
    <text evidence="2">Lipid metabolism; butanoate metabolism.</text>
</comment>
<keyword evidence="6" id="KW-0443">Lipid metabolism</keyword>
<dbReference type="AlphaFoldDB" id="A0A233V6G9"/>
<dbReference type="GO" id="GO:0003857">
    <property type="term" value="F:(3S)-3-hydroxyacyl-CoA dehydrogenase (NAD+) activity"/>
    <property type="evidence" value="ECO:0007669"/>
    <property type="project" value="UniProtKB-EC"/>
</dbReference>
<evidence type="ECO:0000256" key="7">
    <source>
        <dbReference type="ARBA" id="ARBA00049556"/>
    </source>
</evidence>
<proteinExistence type="predicted"/>
<evidence type="ECO:0000313" key="11">
    <source>
        <dbReference type="EMBL" id="OXZ27989.1"/>
    </source>
</evidence>
<evidence type="ECO:0000256" key="1">
    <source>
        <dbReference type="ARBA" id="ARBA00005005"/>
    </source>
</evidence>
<dbReference type="EMBL" id="NDYC01000018">
    <property type="protein sequence ID" value="OXZ27989.1"/>
    <property type="molecule type" value="Genomic_DNA"/>
</dbReference>
<gene>
    <name evidence="11" type="ORF">B9N49_03375</name>
</gene>
<evidence type="ECO:0000256" key="2">
    <source>
        <dbReference type="ARBA" id="ARBA00005086"/>
    </source>
</evidence>
<dbReference type="Pfam" id="PF00725">
    <property type="entry name" value="3HCDH"/>
    <property type="match status" value="1"/>
</dbReference>
<evidence type="ECO:0000256" key="6">
    <source>
        <dbReference type="ARBA" id="ARBA00023098"/>
    </source>
</evidence>
<evidence type="ECO:0000256" key="5">
    <source>
        <dbReference type="ARBA" id="ARBA00023027"/>
    </source>
</evidence>